<evidence type="ECO:0000256" key="3">
    <source>
        <dbReference type="RuleBase" id="RU000363"/>
    </source>
</evidence>
<comment type="similarity">
    <text evidence="1 3">Belongs to the short-chain dehydrogenases/reductases (SDR) family.</text>
</comment>
<dbReference type="Pfam" id="PF00106">
    <property type="entry name" value="adh_short"/>
    <property type="match status" value="1"/>
</dbReference>
<reference evidence="6" key="1">
    <citation type="submission" date="2016-10" db="EMBL/GenBank/DDBJ databases">
        <authorList>
            <person name="Varghese N."/>
            <person name="Submissions S."/>
        </authorList>
    </citation>
    <scope>NUCLEOTIDE SEQUENCE [LARGE SCALE GENOMIC DNA]</scope>
    <source>
        <strain evidence="6">DSM 44718</strain>
    </source>
</reference>
<keyword evidence="2" id="KW-0560">Oxidoreductase</keyword>
<dbReference type="InterPro" id="IPR002347">
    <property type="entry name" value="SDR_fam"/>
</dbReference>
<dbReference type="CDD" id="cd05374">
    <property type="entry name" value="17beta-HSD-like_SDR_c"/>
    <property type="match status" value="1"/>
</dbReference>
<dbReference type="InterPro" id="IPR036291">
    <property type="entry name" value="NAD(P)-bd_dom_sf"/>
</dbReference>
<dbReference type="Proteomes" id="UP000199632">
    <property type="component" value="Unassembled WGS sequence"/>
</dbReference>
<gene>
    <name evidence="5" type="ORF">SAMN05421684_7097</name>
</gene>
<evidence type="ECO:0000313" key="5">
    <source>
        <dbReference type="EMBL" id="SDZ60713.1"/>
    </source>
</evidence>
<keyword evidence="6" id="KW-1185">Reference proteome</keyword>
<evidence type="ECO:0000256" key="1">
    <source>
        <dbReference type="ARBA" id="ARBA00006484"/>
    </source>
</evidence>
<evidence type="ECO:0000313" key="6">
    <source>
        <dbReference type="Proteomes" id="UP000199632"/>
    </source>
</evidence>
<evidence type="ECO:0000256" key="2">
    <source>
        <dbReference type="ARBA" id="ARBA00023002"/>
    </source>
</evidence>
<organism evidence="5 6">
    <name type="scientific">Asanoa ishikariensis</name>
    <dbReference type="NCBI Taxonomy" id="137265"/>
    <lineage>
        <taxon>Bacteria</taxon>
        <taxon>Bacillati</taxon>
        <taxon>Actinomycetota</taxon>
        <taxon>Actinomycetes</taxon>
        <taxon>Micromonosporales</taxon>
        <taxon>Micromonosporaceae</taxon>
        <taxon>Asanoa</taxon>
    </lineage>
</organism>
<dbReference type="RefSeq" id="WP_090801773.1">
    <property type="nucleotide sequence ID" value="NZ_BOND01000005.1"/>
</dbReference>
<dbReference type="PRINTS" id="PR00080">
    <property type="entry name" value="SDRFAMILY"/>
</dbReference>
<feature type="domain" description="Ketoreductase" evidence="4">
    <location>
        <begin position="3"/>
        <end position="185"/>
    </location>
</feature>
<dbReference type="Gene3D" id="3.40.50.720">
    <property type="entry name" value="NAD(P)-binding Rossmann-like Domain"/>
    <property type="match status" value="1"/>
</dbReference>
<accession>A0A1H3UE49</accession>
<name>A0A1H3UE49_9ACTN</name>
<dbReference type="EMBL" id="FNQB01000004">
    <property type="protein sequence ID" value="SDZ60713.1"/>
    <property type="molecule type" value="Genomic_DNA"/>
</dbReference>
<dbReference type="InterPro" id="IPR057326">
    <property type="entry name" value="KR_dom"/>
</dbReference>
<dbReference type="AlphaFoldDB" id="A0A1H3UE49"/>
<dbReference type="SUPFAM" id="SSF51735">
    <property type="entry name" value="NAD(P)-binding Rossmann-fold domains"/>
    <property type="match status" value="1"/>
</dbReference>
<dbReference type="OrthoDB" id="3178062at2"/>
<dbReference type="PANTHER" id="PTHR43976">
    <property type="entry name" value="SHORT CHAIN DEHYDROGENASE"/>
    <property type="match status" value="1"/>
</dbReference>
<sequence>MTRTWLITGGSQGLGRALTAAALAKGDRVAITSRQADALADLRQAYPDRLLTLVLDLTDEAAARDAVAAVVERFGSLDVVVNNAGYATSGTVEDFPADEFRAQIETNLFGVVNVSRAALPVMRRQRSGHFVQVSSVGGRVGGTPGLSAYQAAKFGVAGFSEVLANEVAPLGIKVTIVEPGGIRTGWAAGAAKTSGPTRPEYAESVGKWQDMFAAYTGNEPGDPARMATAIVDLVEGPEHPRRLLLGNDALDIAMAAEEGRLAEARKWAAVSRSTDHQSEGANS</sequence>
<proteinExistence type="inferred from homology"/>
<dbReference type="SMART" id="SM00822">
    <property type="entry name" value="PKS_KR"/>
    <property type="match status" value="1"/>
</dbReference>
<dbReference type="PANTHER" id="PTHR43976:SF16">
    <property type="entry name" value="SHORT-CHAIN DEHYDROGENASE_REDUCTASE FAMILY PROTEIN"/>
    <property type="match status" value="1"/>
</dbReference>
<dbReference type="PRINTS" id="PR00081">
    <property type="entry name" value="GDHRDH"/>
</dbReference>
<dbReference type="InterPro" id="IPR051911">
    <property type="entry name" value="SDR_oxidoreductase"/>
</dbReference>
<dbReference type="NCBIfam" id="NF006114">
    <property type="entry name" value="PRK08263.1"/>
    <property type="match status" value="1"/>
</dbReference>
<dbReference type="STRING" id="137265.SAMN05421684_7097"/>
<dbReference type="GO" id="GO:0016491">
    <property type="term" value="F:oxidoreductase activity"/>
    <property type="evidence" value="ECO:0007669"/>
    <property type="project" value="UniProtKB-KW"/>
</dbReference>
<protein>
    <submittedName>
        <fullName evidence="5">Short-chain dehydrogenase</fullName>
    </submittedName>
</protein>
<evidence type="ECO:0000259" key="4">
    <source>
        <dbReference type="SMART" id="SM00822"/>
    </source>
</evidence>